<protein>
    <recommendedName>
        <fullName evidence="4">Inner membrane protein yeeR</fullName>
    </recommendedName>
</protein>
<gene>
    <name evidence="2" type="ORF">DC3_25900</name>
</gene>
<keyword evidence="3" id="KW-1185">Reference proteome</keyword>
<feature type="transmembrane region" description="Helical" evidence="1">
    <location>
        <begin position="315"/>
        <end position="336"/>
    </location>
</feature>
<keyword evidence="1" id="KW-1133">Transmembrane helix</keyword>
<evidence type="ECO:0000313" key="3">
    <source>
        <dbReference type="Proteomes" id="UP000321306"/>
    </source>
</evidence>
<keyword evidence="1" id="KW-0472">Membrane</keyword>
<comment type="caution">
    <text evidence="2">The sequence shown here is derived from an EMBL/GenBank/DDBJ whole genome shotgun (WGS) entry which is preliminary data.</text>
</comment>
<evidence type="ECO:0000313" key="2">
    <source>
        <dbReference type="EMBL" id="GEM46955.1"/>
    </source>
</evidence>
<reference evidence="2 3" key="1">
    <citation type="submission" date="2019-07" db="EMBL/GenBank/DDBJ databases">
        <title>Whole genome shotgun sequence of Deinococcus cellulosilyticus NBRC 106333.</title>
        <authorList>
            <person name="Hosoyama A."/>
            <person name="Uohara A."/>
            <person name="Ohji S."/>
            <person name="Ichikawa N."/>
        </authorList>
    </citation>
    <scope>NUCLEOTIDE SEQUENCE [LARGE SCALE GENOMIC DNA]</scope>
    <source>
        <strain evidence="2 3">NBRC 106333</strain>
    </source>
</reference>
<keyword evidence="1" id="KW-0812">Transmembrane</keyword>
<dbReference type="OrthoDB" id="3196385at2"/>
<feature type="transmembrane region" description="Helical" evidence="1">
    <location>
        <begin position="342"/>
        <end position="363"/>
    </location>
</feature>
<dbReference type="AlphaFoldDB" id="A0A511N266"/>
<dbReference type="RefSeq" id="WP_146884817.1">
    <property type="nucleotide sequence ID" value="NZ_BJXB01000010.1"/>
</dbReference>
<name>A0A511N266_DEIC1</name>
<dbReference type="Proteomes" id="UP000321306">
    <property type="component" value="Unassembled WGS sequence"/>
</dbReference>
<organism evidence="2 3">
    <name type="scientific">Deinococcus cellulosilyticus (strain DSM 18568 / NBRC 106333 / KACC 11606 / 5516J-15)</name>
    <dbReference type="NCBI Taxonomy" id="1223518"/>
    <lineage>
        <taxon>Bacteria</taxon>
        <taxon>Thermotogati</taxon>
        <taxon>Deinococcota</taxon>
        <taxon>Deinococci</taxon>
        <taxon>Deinococcales</taxon>
        <taxon>Deinococcaceae</taxon>
        <taxon>Deinococcus</taxon>
    </lineage>
</organism>
<evidence type="ECO:0000256" key="1">
    <source>
        <dbReference type="SAM" id="Phobius"/>
    </source>
</evidence>
<sequence length="476" mass="50711">MSKQDVLKQNADIAGIAEGINQSAENYSENAMFNNPRGHGLAAEHANHMFDVLTGQKAEHVGSNNIKDGADRIVNGIQIQSKYCASGGKCVQECFNEQGHFRYLNPDGTPMQIEVPSDMYDSAVQSMRTRIEKGTIPGVSDPAEAENIIRKGHFTYEQVKRIAQAGTIEGLTYDAVRGIRLAGTSAGITAVISFAVGIWRKEDIATALKTAVLSGLHSGGVAWVSSIAAAQVGRTGLEKGLRPATDWVVKQLGPKATRWIATGLRNGKPLYGAAAASHVSKILRGNVVTSAITVVVLSSQDMVKLFRRQISGAQLFKNVTITTASVAGGVGGTLAASAIGTMIFPGVGTVVGALIGITGGLLGGKFSKDATQKVMDRFIQDDSRKLLSIIENVFVTEAEGFLLSEQEGEAVVAALRNLDLGKKLLEMHASKDHQEYARQLLVPLMEAEVAKREKVTPPSEEELMVALAEVLEFAAD</sequence>
<evidence type="ECO:0008006" key="4">
    <source>
        <dbReference type="Google" id="ProtNLM"/>
    </source>
</evidence>
<proteinExistence type="predicted"/>
<accession>A0A511N266</accession>
<dbReference type="EMBL" id="BJXB01000010">
    <property type="protein sequence ID" value="GEM46955.1"/>
    <property type="molecule type" value="Genomic_DNA"/>
</dbReference>